<gene>
    <name evidence="2" type="ORF">FCL40_03770</name>
</gene>
<keyword evidence="1" id="KW-0472">Membrane</keyword>
<evidence type="ECO:0000313" key="3">
    <source>
        <dbReference type="Proteomes" id="UP000305674"/>
    </source>
</evidence>
<protein>
    <submittedName>
        <fullName evidence="2">Uncharacterized protein</fullName>
    </submittedName>
</protein>
<keyword evidence="1" id="KW-1133">Transmembrane helix</keyword>
<reference evidence="2 3" key="1">
    <citation type="submission" date="2019-04" db="EMBL/GenBank/DDBJ databases">
        <authorList>
            <person name="Hwang J.C."/>
        </authorList>
    </citation>
    <scope>NUCLEOTIDE SEQUENCE [LARGE SCALE GENOMIC DNA]</scope>
    <source>
        <strain evidence="2 3">IMCC35001</strain>
    </source>
</reference>
<dbReference type="AlphaFoldDB" id="A0A4U1BJK1"/>
<name>A0A4U1BJK1_9GAMM</name>
<sequence length="102" mass="11370">MSVDAVAFVGGLAFGCLFAFLLCIGMAVVGGRGRPAERSEENGPLRQHLAECRLRLTQAGEENRLLRRRIRELEVEVEPLRRPGGYYRGDPLDGAFRVKTVR</sequence>
<dbReference type="RefSeq" id="WP_136851536.1">
    <property type="nucleotide sequence ID" value="NZ_SWCI01000002.1"/>
</dbReference>
<organism evidence="2 3">
    <name type="scientific">Ferrimonas sediminicola</name>
    <dbReference type="NCBI Taxonomy" id="2569538"/>
    <lineage>
        <taxon>Bacteria</taxon>
        <taxon>Pseudomonadati</taxon>
        <taxon>Pseudomonadota</taxon>
        <taxon>Gammaproteobacteria</taxon>
        <taxon>Alteromonadales</taxon>
        <taxon>Ferrimonadaceae</taxon>
        <taxon>Ferrimonas</taxon>
    </lineage>
</organism>
<evidence type="ECO:0000256" key="1">
    <source>
        <dbReference type="SAM" id="Phobius"/>
    </source>
</evidence>
<comment type="caution">
    <text evidence="2">The sequence shown here is derived from an EMBL/GenBank/DDBJ whole genome shotgun (WGS) entry which is preliminary data.</text>
</comment>
<proteinExistence type="predicted"/>
<dbReference type="EMBL" id="SWCI01000002">
    <property type="protein sequence ID" value="TKB50290.1"/>
    <property type="molecule type" value="Genomic_DNA"/>
</dbReference>
<keyword evidence="3" id="KW-1185">Reference proteome</keyword>
<dbReference type="Proteomes" id="UP000305674">
    <property type="component" value="Unassembled WGS sequence"/>
</dbReference>
<feature type="transmembrane region" description="Helical" evidence="1">
    <location>
        <begin position="6"/>
        <end position="29"/>
    </location>
</feature>
<evidence type="ECO:0000313" key="2">
    <source>
        <dbReference type="EMBL" id="TKB50290.1"/>
    </source>
</evidence>
<keyword evidence="1" id="KW-0812">Transmembrane</keyword>
<accession>A0A4U1BJK1</accession>